<sequence length="182" mass="20795">MKGFNRQNQFLSLCGLNCGLCPMFLNQNCPGCGGGEGNQSCRIARCSMEHRGVEYCCQCREYPCEKYEHIDDFDSFITHRNRRADLEKVRQFGAEAYNTEQMEKMKILDILLSGYNGGRKKTLFCVAVNLLNLQEIREALRKIGSRPDMETLTLKEKSAFAAGVLSEIASRRKVDLKLHRKK</sequence>
<evidence type="ECO:0000313" key="1">
    <source>
        <dbReference type="EMBL" id="NBJ91144.1"/>
    </source>
</evidence>
<dbReference type="Proteomes" id="UP001154420">
    <property type="component" value="Unassembled WGS sequence"/>
</dbReference>
<accession>A0A9X5BC17</accession>
<dbReference type="AlphaFoldDB" id="A0A9X5BC17"/>
<gene>
    <name evidence="1" type="ORF">D5281_00700</name>
</gene>
<dbReference type="EMBL" id="QZDT01000001">
    <property type="protein sequence ID" value="NBJ91144.1"/>
    <property type="molecule type" value="Genomic_DNA"/>
</dbReference>
<protein>
    <submittedName>
        <fullName evidence="1">DUF3795 domain-containing protein</fullName>
    </submittedName>
</protein>
<evidence type="ECO:0000313" key="2">
    <source>
        <dbReference type="Proteomes" id="UP001154420"/>
    </source>
</evidence>
<proteinExistence type="predicted"/>
<reference evidence="1" key="1">
    <citation type="submission" date="2018-09" db="EMBL/GenBank/DDBJ databases">
        <title>Murine metabolic-syndrome-specific gut microbial biobank.</title>
        <authorList>
            <person name="Liu C."/>
        </authorList>
    </citation>
    <scope>NUCLEOTIDE SEQUENCE</scope>
    <source>
        <strain evidence="1">D42-62</strain>
    </source>
</reference>
<comment type="caution">
    <text evidence="1">The sequence shown here is derived from an EMBL/GenBank/DDBJ whole genome shotgun (WGS) entry which is preliminary data.</text>
</comment>
<dbReference type="OrthoDB" id="5419848at2"/>
<dbReference type="RefSeq" id="WP_160558237.1">
    <property type="nucleotide sequence ID" value="NZ_QZDT01000001.1"/>
</dbReference>
<keyword evidence="2" id="KW-1185">Reference proteome</keyword>
<organism evidence="1 2">
    <name type="scientific">Parablautia muri</name>
    <dbReference type="NCBI Taxonomy" id="2320879"/>
    <lineage>
        <taxon>Bacteria</taxon>
        <taxon>Bacillati</taxon>
        <taxon>Bacillota</taxon>
        <taxon>Clostridia</taxon>
        <taxon>Lachnospirales</taxon>
        <taxon>Lachnospiraceae</taxon>
        <taxon>Parablautia</taxon>
    </lineage>
</organism>
<name>A0A9X5BC17_9FIRM</name>